<dbReference type="HOGENOM" id="CLU_163388_0_0_5"/>
<evidence type="ECO:0000313" key="3">
    <source>
        <dbReference type="Proteomes" id="UP000015347"/>
    </source>
</evidence>
<dbReference type="AlphaFoldDB" id="S9RXC4"/>
<evidence type="ECO:0000256" key="1">
    <source>
        <dbReference type="SAM" id="SignalP"/>
    </source>
</evidence>
<evidence type="ECO:0000313" key="2">
    <source>
        <dbReference type="EMBL" id="EPX78619.1"/>
    </source>
</evidence>
<name>S9RXC4_9RHOB</name>
<accession>S9RXC4</accession>
<comment type="caution">
    <text evidence="2">The sequence shown here is derived from an EMBL/GenBank/DDBJ whole genome shotgun (WGS) entry which is preliminary data.</text>
</comment>
<reference evidence="3" key="1">
    <citation type="journal article" date="2014" name="Stand. Genomic Sci.">
        <title>Genome sequence of the exopolysaccharide-producing Salipiger mucosus type strain (DSM 16094(T)), a moderately halophilic member of the Roseobacter clade.</title>
        <authorList>
            <person name="Riedel T."/>
            <person name="Spring S."/>
            <person name="Fiebig A."/>
            <person name="Petersen J."/>
            <person name="Kyrpides N.C."/>
            <person name="Goker M."/>
            <person name="Klenk H.P."/>
        </authorList>
    </citation>
    <scope>NUCLEOTIDE SEQUENCE [LARGE SCALE GENOMIC DNA]</scope>
    <source>
        <strain evidence="3">DSM 16094</strain>
    </source>
</reference>
<keyword evidence="1" id="KW-0732">Signal</keyword>
<feature type="chain" id="PRO_5004569024" evidence="1">
    <location>
        <begin position="20"/>
        <end position="113"/>
    </location>
</feature>
<proteinExistence type="predicted"/>
<dbReference type="OrthoDB" id="7859688at2"/>
<dbReference type="EMBL" id="APVH01000038">
    <property type="protein sequence ID" value="EPX78619.1"/>
    <property type="molecule type" value="Genomic_DNA"/>
</dbReference>
<dbReference type="RefSeq" id="WP_020040459.1">
    <property type="nucleotide sequence ID" value="NZ_KE557279.1"/>
</dbReference>
<sequence>MKALTLATLLAAAPVAALADSLTLETPLAGGTVHGGTVDMSVFWQPEGEAHKVVAHYAEPGDAAPQRLVMLLNDGDNVVFGLPGKRGTEYRFSREADAVTVTAARTRTQLALN</sequence>
<dbReference type="Proteomes" id="UP000015347">
    <property type="component" value="Unassembled WGS sequence"/>
</dbReference>
<gene>
    <name evidence="2" type="ORF">Salmuc_04200</name>
</gene>
<dbReference type="GO" id="GO:0005840">
    <property type="term" value="C:ribosome"/>
    <property type="evidence" value="ECO:0007669"/>
    <property type="project" value="UniProtKB-KW"/>
</dbReference>
<protein>
    <submittedName>
        <fullName evidence="2">50S ribosomal protein L33</fullName>
    </submittedName>
</protein>
<organism evidence="2 3">
    <name type="scientific">Salipiger mucosus DSM 16094</name>
    <dbReference type="NCBI Taxonomy" id="1123237"/>
    <lineage>
        <taxon>Bacteria</taxon>
        <taxon>Pseudomonadati</taxon>
        <taxon>Pseudomonadota</taxon>
        <taxon>Alphaproteobacteria</taxon>
        <taxon>Rhodobacterales</taxon>
        <taxon>Roseobacteraceae</taxon>
        <taxon>Salipiger</taxon>
    </lineage>
</organism>
<keyword evidence="2" id="KW-0689">Ribosomal protein</keyword>
<keyword evidence="2" id="KW-0687">Ribonucleoprotein</keyword>
<feature type="signal peptide" evidence="1">
    <location>
        <begin position="1"/>
        <end position="19"/>
    </location>
</feature>
<dbReference type="eggNOG" id="ENOG503370E">
    <property type="taxonomic scope" value="Bacteria"/>
</dbReference>
<keyword evidence="3" id="KW-1185">Reference proteome</keyword>